<feature type="domain" description="EamA" evidence="7">
    <location>
        <begin position="143"/>
        <end position="275"/>
    </location>
</feature>
<gene>
    <name evidence="8" type="ORF">ENF18_04350</name>
</gene>
<feature type="transmembrane region" description="Helical" evidence="6">
    <location>
        <begin position="93"/>
        <end position="111"/>
    </location>
</feature>
<dbReference type="AlphaFoldDB" id="A0A7C0ZKX5"/>
<evidence type="ECO:0000256" key="6">
    <source>
        <dbReference type="SAM" id="Phobius"/>
    </source>
</evidence>
<organism evidence="8">
    <name type="scientific">candidate division WOR-3 bacterium</name>
    <dbReference type="NCBI Taxonomy" id="2052148"/>
    <lineage>
        <taxon>Bacteria</taxon>
        <taxon>Bacteria division WOR-3</taxon>
    </lineage>
</organism>
<keyword evidence="5 6" id="KW-0472">Membrane</keyword>
<comment type="subcellular location">
    <subcellularLocation>
        <location evidence="1">Cell membrane</location>
        <topology evidence="1">Multi-pass membrane protein</topology>
    </subcellularLocation>
</comment>
<feature type="transmembrane region" description="Helical" evidence="6">
    <location>
        <begin position="118"/>
        <end position="134"/>
    </location>
</feature>
<evidence type="ECO:0000256" key="2">
    <source>
        <dbReference type="ARBA" id="ARBA00022475"/>
    </source>
</evidence>
<evidence type="ECO:0000256" key="3">
    <source>
        <dbReference type="ARBA" id="ARBA00022692"/>
    </source>
</evidence>
<feature type="transmembrane region" description="Helical" evidence="6">
    <location>
        <begin position="234"/>
        <end position="254"/>
    </location>
</feature>
<accession>A0A7C0ZKX5</accession>
<protein>
    <submittedName>
        <fullName evidence="8">DMT family transporter</fullName>
    </submittedName>
</protein>
<dbReference type="PANTHER" id="PTHR42920:SF5">
    <property type="entry name" value="EAMA DOMAIN-CONTAINING PROTEIN"/>
    <property type="match status" value="1"/>
</dbReference>
<evidence type="ECO:0000256" key="4">
    <source>
        <dbReference type="ARBA" id="ARBA00022989"/>
    </source>
</evidence>
<feature type="transmembrane region" description="Helical" evidence="6">
    <location>
        <begin position="68"/>
        <end position="87"/>
    </location>
</feature>
<proteinExistence type="predicted"/>
<keyword evidence="4 6" id="KW-1133">Transmembrane helix</keyword>
<evidence type="ECO:0000259" key="7">
    <source>
        <dbReference type="Pfam" id="PF00892"/>
    </source>
</evidence>
<feature type="domain" description="EamA" evidence="7">
    <location>
        <begin position="10"/>
        <end position="134"/>
    </location>
</feature>
<feature type="transmembrane region" description="Helical" evidence="6">
    <location>
        <begin position="174"/>
        <end position="193"/>
    </location>
</feature>
<keyword evidence="3 6" id="KW-0812">Transmembrane</keyword>
<sequence>MSERRGIRSDIILLTASIIWGFAFAFQKKGMDFIGPFLFTGLRFILGSLVVLPFLFRKGEQGGFKESIILGFLLFAGVSLQQVGIVYTTAGKAGFITGLYVVFVPVVGYLMGIRTRRLTWIGAGLAIVGLYLLSIRGRFYPEKGDLLVLLGAVFWTFHVIYISKFTKGKDPLKLAFGQFLVCGILGMGVAFVLEDISMSGVFNAGIPLLYAGVLSSGIAYTLQVVGQKRAHPSHAAVILSLESLFAAIGGFLLLHEVMTPKEILGAALMLTGMMISHFS</sequence>
<dbReference type="EMBL" id="DQWE01000211">
    <property type="protein sequence ID" value="HDI83004.1"/>
    <property type="molecule type" value="Genomic_DNA"/>
</dbReference>
<feature type="transmembrane region" description="Helical" evidence="6">
    <location>
        <begin position="33"/>
        <end position="56"/>
    </location>
</feature>
<dbReference type="InterPro" id="IPR037185">
    <property type="entry name" value="EmrE-like"/>
</dbReference>
<evidence type="ECO:0000256" key="1">
    <source>
        <dbReference type="ARBA" id="ARBA00004651"/>
    </source>
</evidence>
<dbReference type="InterPro" id="IPR051258">
    <property type="entry name" value="Diverse_Substrate_Transporter"/>
</dbReference>
<comment type="caution">
    <text evidence="8">The sequence shown here is derived from an EMBL/GenBank/DDBJ whole genome shotgun (WGS) entry which is preliminary data.</text>
</comment>
<evidence type="ECO:0000256" key="5">
    <source>
        <dbReference type="ARBA" id="ARBA00023136"/>
    </source>
</evidence>
<name>A0A7C0ZKX5_UNCW3</name>
<feature type="transmembrane region" description="Helical" evidence="6">
    <location>
        <begin position="205"/>
        <end position="222"/>
    </location>
</feature>
<dbReference type="Proteomes" id="UP000885847">
    <property type="component" value="Unassembled WGS sequence"/>
</dbReference>
<dbReference type="InterPro" id="IPR000620">
    <property type="entry name" value="EamA_dom"/>
</dbReference>
<evidence type="ECO:0000313" key="8">
    <source>
        <dbReference type="EMBL" id="HDI83004.1"/>
    </source>
</evidence>
<dbReference type="GO" id="GO:0005886">
    <property type="term" value="C:plasma membrane"/>
    <property type="evidence" value="ECO:0007669"/>
    <property type="project" value="UniProtKB-SubCell"/>
</dbReference>
<feature type="transmembrane region" description="Helical" evidence="6">
    <location>
        <begin position="146"/>
        <end position="162"/>
    </location>
</feature>
<feature type="transmembrane region" description="Helical" evidence="6">
    <location>
        <begin position="7"/>
        <end position="27"/>
    </location>
</feature>
<reference evidence="8" key="1">
    <citation type="journal article" date="2020" name="mSystems">
        <title>Genome- and Community-Level Interaction Insights into Carbon Utilization and Element Cycling Functions of Hydrothermarchaeota in Hydrothermal Sediment.</title>
        <authorList>
            <person name="Zhou Z."/>
            <person name="Liu Y."/>
            <person name="Xu W."/>
            <person name="Pan J."/>
            <person name="Luo Z.H."/>
            <person name="Li M."/>
        </authorList>
    </citation>
    <scope>NUCLEOTIDE SEQUENCE [LARGE SCALE GENOMIC DNA]</scope>
    <source>
        <strain evidence="8">HyVt-102</strain>
    </source>
</reference>
<dbReference type="SUPFAM" id="SSF103481">
    <property type="entry name" value="Multidrug resistance efflux transporter EmrE"/>
    <property type="match status" value="2"/>
</dbReference>
<keyword evidence="2" id="KW-1003">Cell membrane</keyword>
<dbReference type="PANTHER" id="PTHR42920">
    <property type="entry name" value="OS03G0707200 PROTEIN-RELATED"/>
    <property type="match status" value="1"/>
</dbReference>
<dbReference type="Pfam" id="PF00892">
    <property type="entry name" value="EamA"/>
    <property type="match status" value="2"/>
</dbReference>